<evidence type="ECO:0000259" key="5">
    <source>
        <dbReference type="SMART" id="SM00507"/>
    </source>
</evidence>
<dbReference type="KEGG" id="plut:EI981_25255"/>
<dbReference type="PANTHER" id="PTHR41286">
    <property type="entry name" value="HNH NUCLEASE YAJD-RELATED"/>
    <property type="match status" value="1"/>
</dbReference>
<dbReference type="CDD" id="cd00085">
    <property type="entry name" value="HNHc"/>
    <property type="match status" value="1"/>
</dbReference>
<comment type="similarity">
    <text evidence="3">Belongs to the HNH nuclease family.</text>
</comment>
<dbReference type="InterPro" id="IPR003615">
    <property type="entry name" value="HNH_nuc"/>
</dbReference>
<dbReference type="Proteomes" id="UP000270678">
    <property type="component" value="Chromosome"/>
</dbReference>
<sequence>MAQAPLKPCSRSGCSGLTRKRYCPAHEEDIRKYDRMRGSAAARGYDGKWRKERAKFLKENPLCKHCYDEGELLEATVVDHIVPHKGDKKLFWNKKNWQPLCKRHHDSKTVREDGGFGRSLESK</sequence>
<reference evidence="7" key="1">
    <citation type="submission" date="2018-12" db="EMBL/GenBank/DDBJ databases">
        <title>Complete genome sequence of Paenibacillus sp. MBLB1234.</title>
        <authorList>
            <person name="Nam Y.-D."/>
            <person name="Kang J."/>
            <person name="Chung W.-H."/>
            <person name="Park Y.S."/>
        </authorList>
    </citation>
    <scope>NUCLEOTIDE SEQUENCE [LARGE SCALE GENOMIC DNA]</scope>
    <source>
        <strain evidence="7">MBLB1234</strain>
    </source>
</reference>
<evidence type="ECO:0000313" key="7">
    <source>
        <dbReference type="Proteomes" id="UP000270678"/>
    </source>
</evidence>
<gene>
    <name evidence="6" type="ORF">EI981_25255</name>
</gene>
<organism evidence="6 7">
    <name type="scientific">Paenibacillus lutimineralis</name>
    <dbReference type="NCBI Taxonomy" id="2707005"/>
    <lineage>
        <taxon>Bacteria</taxon>
        <taxon>Bacillati</taxon>
        <taxon>Bacillota</taxon>
        <taxon>Bacilli</taxon>
        <taxon>Bacillales</taxon>
        <taxon>Paenibacillaceae</taxon>
        <taxon>Paenibacillus</taxon>
    </lineage>
</organism>
<accession>A0A3Q9IBX1</accession>
<dbReference type="InterPro" id="IPR002711">
    <property type="entry name" value="HNH"/>
</dbReference>
<keyword evidence="1" id="KW-0540">Nuclease</keyword>
<proteinExistence type="inferred from homology"/>
<protein>
    <recommendedName>
        <fullName evidence="4">Putative HNH nuclease YajD</fullName>
    </recommendedName>
</protein>
<dbReference type="GO" id="GO:0008270">
    <property type="term" value="F:zinc ion binding"/>
    <property type="evidence" value="ECO:0007669"/>
    <property type="project" value="InterPro"/>
</dbReference>
<dbReference type="GO" id="GO:0003676">
    <property type="term" value="F:nucleic acid binding"/>
    <property type="evidence" value="ECO:0007669"/>
    <property type="project" value="InterPro"/>
</dbReference>
<evidence type="ECO:0000256" key="1">
    <source>
        <dbReference type="ARBA" id="ARBA00022722"/>
    </source>
</evidence>
<name>A0A3Q9IBX1_9BACL</name>
<dbReference type="GO" id="GO:0004519">
    <property type="term" value="F:endonuclease activity"/>
    <property type="evidence" value="ECO:0007669"/>
    <property type="project" value="UniProtKB-KW"/>
</dbReference>
<dbReference type="OrthoDB" id="962665at2"/>
<dbReference type="GO" id="GO:0005829">
    <property type="term" value="C:cytosol"/>
    <property type="evidence" value="ECO:0007669"/>
    <property type="project" value="TreeGrafter"/>
</dbReference>
<dbReference type="Gene3D" id="1.10.30.50">
    <property type="match status" value="1"/>
</dbReference>
<keyword evidence="2" id="KW-0378">Hydrolase</keyword>
<evidence type="ECO:0000313" key="6">
    <source>
        <dbReference type="EMBL" id="AZS17402.1"/>
    </source>
</evidence>
<keyword evidence="6" id="KW-0255">Endonuclease</keyword>
<dbReference type="AlphaFoldDB" id="A0A3Q9IBX1"/>
<dbReference type="Pfam" id="PF01844">
    <property type="entry name" value="HNH"/>
    <property type="match status" value="1"/>
</dbReference>
<evidence type="ECO:0000256" key="4">
    <source>
        <dbReference type="ARBA" id="ARBA00040194"/>
    </source>
</evidence>
<keyword evidence="7" id="KW-1185">Reference proteome</keyword>
<evidence type="ECO:0000256" key="3">
    <source>
        <dbReference type="ARBA" id="ARBA00038412"/>
    </source>
</evidence>
<evidence type="ECO:0000256" key="2">
    <source>
        <dbReference type="ARBA" id="ARBA00022801"/>
    </source>
</evidence>
<dbReference type="GO" id="GO:0016787">
    <property type="term" value="F:hydrolase activity"/>
    <property type="evidence" value="ECO:0007669"/>
    <property type="project" value="UniProtKB-KW"/>
</dbReference>
<dbReference type="SMART" id="SM00507">
    <property type="entry name" value="HNHc"/>
    <property type="match status" value="1"/>
</dbReference>
<feature type="domain" description="HNH nuclease" evidence="5">
    <location>
        <begin position="50"/>
        <end position="106"/>
    </location>
</feature>
<dbReference type="PANTHER" id="PTHR41286:SF1">
    <property type="entry name" value="HNH NUCLEASE YAJD-RELATED"/>
    <property type="match status" value="1"/>
</dbReference>
<dbReference type="EMBL" id="CP034346">
    <property type="protein sequence ID" value="AZS17402.1"/>
    <property type="molecule type" value="Genomic_DNA"/>
</dbReference>